<evidence type="ECO:0000256" key="1">
    <source>
        <dbReference type="SAM" id="SignalP"/>
    </source>
</evidence>
<comment type="caution">
    <text evidence="2">The sequence shown here is derived from an EMBL/GenBank/DDBJ whole genome shotgun (WGS) entry which is preliminary data.</text>
</comment>
<evidence type="ECO:0000313" key="2">
    <source>
        <dbReference type="EMBL" id="MCG2612970.1"/>
    </source>
</evidence>
<accession>A0ABS9KKX1</accession>
<evidence type="ECO:0008006" key="4">
    <source>
        <dbReference type="Google" id="ProtNLM"/>
    </source>
</evidence>
<evidence type="ECO:0000313" key="3">
    <source>
        <dbReference type="Proteomes" id="UP001165367"/>
    </source>
</evidence>
<dbReference type="EMBL" id="JAKLTR010000001">
    <property type="protein sequence ID" value="MCG2612970.1"/>
    <property type="molecule type" value="Genomic_DNA"/>
</dbReference>
<reference evidence="2" key="1">
    <citation type="submission" date="2022-01" db="EMBL/GenBank/DDBJ databases">
        <authorList>
            <person name="Jo J.-H."/>
            <person name="Im W.-T."/>
        </authorList>
    </citation>
    <scope>NUCLEOTIDE SEQUENCE</scope>
    <source>
        <strain evidence="2">NA20</strain>
    </source>
</reference>
<dbReference type="InterPro" id="IPR021457">
    <property type="entry name" value="DUF3108"/>
</dbReference>
<dbReference type="Proteomes" id="UP001165367">
    <property type="component" value="Unassembled WGS sequence"/>
</dbReference>
<keyword evidence="1" id="KW-0732">Signal</keyword>
<feature type="signal peptide" evidence="1">
    <location>
        <begin position="1"/>
        <end position="19"/>
    </location>
</feature>
<name>A0ABS9KKX1_9BACT</name>
<proteinExistence type="predicted"/>
<protein>
    <recommendedName>
        <fullName evidence="4">Outer membrane lipoprotein-sorting protein</fullName>
    </recommendedName>
</protein>
<sequence length="240" mass="27435">MIRGTIALLMLMFYLPSIAADTTWIKNAQRKIQPFERRYLQYTEQKDGKVRLSCILTRKAQKISYEGSGAMLFTQKYQLEKGTDTDSSIVNSETLLPLGYFTEIQSEGHREKVLFSPERVHNTVIYKDSTSIFEKAGHQWFNGVITDDIIGSLPMKKGAVFSFQAINPGKRYYEYVVVITIEGKEDLSIPGVGNLPCWRVRIGDEKDGVTEWYTIKEQLQVKKIARLRNGNVFHRVLIAG</sequence>
<keyword evidence="3" id="KW-1185">Reference proteome</keyword>
<gene>
    <name evidence="2" type="ORF">LZZ85_01720</name>
</gene>
<feature type="chain" id="PRO_5045915631" description="Outer membrane lipoprotein-sorting protein" evidence="1">
    <location>
        <begin position="20"/>
        <end position="240"/>
    </location>
</feature>
<dbReference type="Pfam" id="PF11306">
    <property type="entry name" value="DUF3108"/>
    <property type="match status" value="1"/>
</dbReference>
<dbReference type="RefSeq" id="WP_237868196.1">
    <property type="nucleotide sequence ID" value="NZ_JAKLTR010000001.1"/>
</dbReference>
<organism evidence="2 3">
    <name type="scientific">Terrimonas ginsenosidimutans</name>
    <dbReference type="NCBI Taxonomy" id="2908004"/>
    <lineage>
        <taxon>Bacteria</taxon>
        <taxon>Pseudomonadati</taxon>
        <taxon>Bacteroidota</taxon>
        <taxon>Chitinophagia</taxon>
        <taxon>Chitinophagales</taxon>
        <taxon>Chitinophagaceae</taxon>
        <taxon>Terrimonas</taxon>
    </lineage>
</organism>